<evidence type="ECO:0000313" key="3">
    <source>
        <dbReference type="Proteomes" id="UP000176431"/>
    </source>
</evidence>
<dbReference type="Gene3D" id="3.40.50.10490">
    <property type="entry name" value="Glucose-6-phosphate isomerase like protein, domain 1"/>
    <property type="match status" value="1"/>
</dbReference>
<dbReference type="PANTHER" id="PTHR30390:SF7">
    <property type="entry name" value="PHOSPHOHEPTOSE ISOMERASE"/>
    <property type="match status" value="1"/>
</dbReference>
<organism evidence="2 3">
    <name type="scientific">Candidatus Azambacteria bacterium RIFCSPHIGHO2_01_FULL_40_24</name>
    <dbReference type="NCBI Taxonomy" id="1797301"/>
    <lineage>
        <taxon>Bacteria</taxon>
        <taxon>Candidatus Azamiibacteriota</taxon>
    </lineage>
</organism>
<dbReference type="GO" id="GO:1901135">
    <property type="term" value="P:carbohydrate derivative metabolic process"/>
    <property type="evidence" value="ECO:0007669"/>
    <property type="project" value="InterPro"/>
</dbReference>
<evidence type="ECO:0000259" key="1">
    <source>
        <dbReference type="PROSITE" id="PS51464"/>
    </source>
</evidence>
<dbReference type="PANTHER" id="PTHR30390">
    <property type="entry name" value="SEDOHEPTULOSE 7-PHOSPHATE ISOMERASE / DNAA INITIATOR-ASSOCIATING FACTOR FOR REPLICATION INITIATION"/>
    <property type="match status" value="1"/>
</dbReference>
<name>A0A1F5B424_9BACT</name>
<gene>
    <name evidence="2" type="ORF">A2819_00475</name>
</gene>
<sequence>MTPTSDNSAAAKTFLALQTSGVRDSSGYLESLKDILNKIEIMWAPNIPNHSLTRELALNEGINFLISNLKSLSLRNRKLIIVGNGGSAAIALHSLVDFANAGGIKTIDLFNPSLLTCMANDYGYENVFSKPIEILAEKGDILFAISSSGQSPNIIKACESALSLQCLLVTFSGFSMDNPLRKLGHLNFYVPSTHYGFIELAHQILLHCILDLFVRGEVYEKMRETLG</sequence>
<dbReference type="GO" id="GO:0097367">
    <property type="term" value="F:carbohydrate derivative binding"/>
    <property type="evidence" value="ECO:0007669"/>
    <property type="project" value="InterPro"/>
</dbReference>
<dbReference type="AlphaFoldDB" id="A0A1F5B424"/>
<accession>A0A1F5B424</accession>
<dbReference type="Proteomes" id="UP000176431">
    <property type="component" value="Unassembled WGS sequence"/>
</dbReference>
<dbReference type="InterPro" id="IPR050099">
    <property type="entry name" value="SIS_GmhA/DiaA_subfam"/>
</dbReference>
<dbReference type="CDD" id="cd05006">
    <property type="entry name" value="SIS_GmhA"/>
    <property type="match status" value="1"/>
</dbReference>
<reference evidence="2 3" key="1">
    <citation type="journal article" date="2016" name="Nat. Commun.">
        <title>Thousands of microbial genomes shed light on interconnected biogeochemical processes in an aquifer system.</title>
        <authorList>
            <person name="Anantharaman K."/>
            <person name="Brown C.T."/>
            <person name="Hug L.A."/>
            <person name="Sharon I."/>
            <person name="Castelle C.J."/>
            <person name="Probst A.J."/>
            <person name="Thomas B.C."/>
            <person name="Singh A."/>
            <person name="Wilkins M.J."/>
            <person name="Karaoz U."/>
            <person name="Brodie E.L."/>
            <person name="Williams K.H."/>
            <person name="Hubbard S.S."/>
            <person name="Banfield J.F."/>
        </authorList>
    </citation>
    <scope>NUCLEOTIDE SEQUENCE [LARGE SCALE GENOMIC DNA]</scope>
</reference>
<dbReference type="InterPro" id="IPR046348">
    <property type="entry name" value="SIS_dom_sf"/>
</dbReference>
<protein>
    <recommendedName>
        <fullName evidence="1">SIS domain-containing protein</fullName>
    </recommendedName>
</protein>
<proteinExistence type="predicted"/>
<dbReference type="SUPFAM" id="SSF53697">
    <property type="entry name" value="SIS domain"/>
    <property type="match status" value="1"/>
</dbReference>
<dbReference type="Pfam" id="PF13580">
    <property type="entry name" value="SIS_2"/>
    <property type="match status" value="1"/>
</dbReference>
<evidence type="ECO:0000313" key="2">
    <source>
        <dbReference type="EMBL" id="OGD25341.1"/>
    </source>
</evidence>
<dbReference type="InterPro" id="IPR035461">
    <property type="entry name" value="GmhA/DiaA"/>
</dbReference>
<dbReference type="InterPro" id="IPR001347">
    <property type="entry name" value="SIS_dom"/>
</dbReference>
<comment type="caution">
    <text evidence="2">The sequence shown here is derived from an EMBL/GenBank/DDBJ whole genome shotgun (WGS) entry which is preliminary data.</text>
</comment>
<dbReference type="PROSITE" id="PS51464">
    <property type="entry name" value="SIS"/>
    <property type="match status" value="1"/>
</dbReference>
<feature type="domain" description="SIS" evidence="1">
    <location>
        <begin position="65"/>
        <end position="222"/>
    </location>
</feature>
<dbReference type="EMBL" id="MEYK01000015">
    <property type="protein sequence ID" value="OGD25341.1"/>
    <property type="molecule type" value="Genomic_DNA"/>
</dbReference>